<dbReference type="Proteomes" id="UP000030060">
    <property type="component" value="Unassembled WGS sequence"/>
</dbReference>
<comment type="caution">
    <text evidence="1">The sequence shown here is derived from an EMBL/GenBank/DDBJ whole genome shotgun (WGS) entry which is preliminary data.</text>
</comment>
<accession>A0A0A1YYD1</accession>
<proteinExistence type="predicted"/>
<dbReference type="InterPro" id="IPR045633">
    <property type="entry name" value="DUF6414"/>
</dbReference>
<protein>
    <submittedName>
        <fullName evidence="1">Uncharacterized protein</fullName>
    </submittedName>
</protein>
<evidence type="ECO:0000313" key="1">
    <source>
        <dbReference type="EMBL" id="KGE65477.1"/>
    </source>
</evidence>
<dbReference type="RefSeq" id="WP_038849582.1">
    <property type="nucleotide sequence ID" value="NZ_ASGY01000186.1"/>
</dbReference>
<organism evidence="1 2">
    <name type="scientific">Pseudomonas fluorescens LMG 5329</name>
    <dbReference type="NCBI Taxonomy" id="1324332"/>
    <lineage>
        <taxon>Bacteria</taxon>
        <taxon>Pseudomonadati</taxon>
        <taxon>Pseudomonadota</taxon>
        <taxon>Gammaproteobacteria</taxon>
        <taxon>Pseudomonadales</taxon>
        <taxon>Pseudomonadaceae</taxon>
        <taxon>Pseudomonas</taxon>
    </lineage>
</organism>
<name>A0A0A1YYD1_PSEFL</name>
<dbReference type="EMBL" id="ASGY01000186">
    <property type="protein sequence ID" value="KGE65477.1"/>
    <property type="molecule type" value="Genomic_DNA"/>
</dbReference>
<sequence length="301" mass="33286">MDSYIEPIYLNEKMVLNCAAYLFKGVAMESESEKGTTSQGKANISLGFKFLSDLISPISGAGEFSKGATSITKTARRYTMGGLHMTLIDELHTRKLIDKKFNIKTPSNSSSFVELDVILKPVDFYSILEALKISAPLICQVLQNFGERINHRIFSQESIKDDIKKYEELISQVLSELENDYLKSGQLEMLMYCPTSKRQIGVLDVDVGDAEALSVKAKLTDGRFRVIGRVSRHIEQGDSISLVQRTVLSTILGIIEKIVGITNGIQEYRAGMLTAKTVAQQVCQLNLSGPAVRVMAMSVCI</sequence>
<reference evidence="1 2" key="1">
    <citation type="journal article" date="2013" name="Genome Announc.">
        <title>Draft Genome Sequence of Pseudomonas fluorescens LMG 5329, a White Line-Inducing Principle-Producing Bioindicator for the Mushroom Pathogen Pseudomonas tolaasii.</title>
        <authorList>
            <person name="Ghequire M.G."/>
            <person name="Rokni-Zadeh H."/>
            <person name="Zarrineh P."/>
            <person name="De Mot R."/>
        </authorList>
    </citation>
    <scope>NUCLEOTIDE SEQUENCE [LARGE SCALE GENOMIC DNA]</scope>
    <source>
        <strain evidence="1 2">LMG 5329</strain>
    </source>
</reference>
<evidence type="ECO:0000313" key="2">
    <source>
        <dbReference type="Proteomes" id="UP000030060"/>
    </source>
</evidence>
<gene>
    <name evidence="1" type="ORF">K814_0123595</name>
</gene>
<dbReference type="Pfam" id="PF19952">
    <property type="entry name" value="DUF6414"/>
    <property type="match status" value="1"/>
</dbReference>
<dbReference type="OrthoDB" id="7015774at2"/>
<dbReference type="AlphaFoldDB" id="A0A0A1YYD1"/>